<protein>
    <recommendedName>
        <fullName evidence="1">DUF5615 domain-containing protein</fullName>
    </recommendedName>
</protein>
<dbReference type="EMBL" id="MFTC01000028">
    <property type="protein sequence ID" value="OGI51983.1"/>
    <property type="molecule type" value="Genomic_DNA"/>
</dbReference>
<dbReference type="STRING" id="1817768.A3A87_08165"/>
<evidence type="ECO:0000259" key="1">
    <source>
        <dbReference type="Pfam" id="PF18480"/>
    </source>
</evidence>
<organism evidence="2 3">
    <name type="scientific">Candidatus Muproteobacteria bacterium RIFCSPLOWO2_01_FULL_60_18</name>
    <dbReference type="NCBI Taxonomy" id="1817768"/>
    <lineage>
        <taxon>Bacteria</taxon>
        <taxon>Pseudomonadati</taxon>
        <taxon>Pseudomonadota</taxon>
        <taxon>Candidatus Muproteobacteria</taxon>
    </lineage>
</organism>
<gene>
    <name evidence="2" type="ORF">A3A87_08165</name>
</gene>
<dbReference type="AlphaFoldDB" id="A0A1F6U3L7"/>
<proteinExistence type="predicted"/>
<dbReference type="InterPro" id="IPR041049">
    <property type="entry name" value="DUF5615"/>
</dbReference>
<comment type="caution">
    <text evidence="2">The sequence shown here is derived from an EMBL/GenBank/DDBJ whole genome shotgun (WGS) entry which is preliminary data.</text>
</comment>
<sequence length="124" mass="13758">MKLKLDENIGKRGIELLRSAGHDVATVRDQGLGGAKDETLFQACASEKRALVTLDHDFGQVLRFPPEASSGVVILELLPSPGPEAIVARLRDFLAVLTERPLINELWIIEPGRVRIHQRNLEED</sequence>
<feature type="domain" description="DUF5615" evidence="1">
    <location>
        <begin position="1"/>
        <end position="111"/>
    </location>
</feature>
<reference evidence="2 3" key="1">
    <citation type="journal article" date="2016" name="Nat. Commun.">
        <title>Thousands of microbial genomes shed light on interconnected biogeochemical processes in an aquifer system.</title>
        <authorList>
            <person name="Anantharaman K."/>
            <person name="Brown C.T."/>
            <person name="Hug L.A."/>
            <person name="Sharon I."/>
            <person name="Castelle C.J."/>
            <person name="Probst A.J."/>
            <person name="Thomas B.C."/>
            <person name="Singh A."/>
            <person name="Wilkins M.J."/>
            <person name="Karaoz U."/>
            <person name="Brodie E.L."/>
            <person name="Williams K.H."/>
            <person name="Hubbard S.S."/>
            <person name="Banfield J.F."/>
        </authorList>
    </citation>
    <scope>NUCLEOTIDE SEQUENCE [LARGE SCALE GENOMIC DNA]</scope>
</reference>
<dbReference type="Proteomes" id="UP000179037">
    <property type="component" value="Unassembled WGS sequence"/>
</dbReference>
<evidence type="ECO:0000313" key="2">
    <source>
        <dbReference type="EMBL" id="OGI51983.1"/>
    </source>
</evidence>
<dbReference type="Pfam" id="PF18480">
    <property type="entry name" value="DUF5615"/>
    <property type="match status" value="1"/>
</dbReference>
<evidence type="ECO:0000313" key="3">
    <source>
        <dbReference type="Proteomes" id="UP000179037"/>
    </source>
</evidence>
<name>A0A1F6U3L7_9PROT</name>
<accession>A0A1F6U3L7</accession>